<evidence type="ECO:0000313" key="2">
    <source>
        <dbReference type="Proteomes" id="UP000269396"/>
    </source>
</evidence>
<protein>
    <submittedName>
        <fullName evidence="1">Uncharacterized protein</fullName>
    </submittedName>
</protein>
<dbReference type="Proteomes" id="UP000269396">
    <property type="component" value="Unassembled WGS sequence"/>
</dbReference>
<evidence type="ECO:0000313" key="1">
    <source>
        <dbReference type="EMBL" id="VDP80596.1"/>
    </source>
</evidence>
<keyword evidence="2" id="KW-1185">Reference proteome</keyword>
<gene>
    <name evidence="1" type="ORF">SMTD_LOCUS19734</name>
</gene>
<reference evidence="1 2" key="1">
    <citation type="submission" date="2018-11" db="EMBL/GenBank/DDBJ databases">
        <authorList>
            <consortium name="Pathogen Informatics"/>
        </authorList>
    </citation>
    <scope>NUCLEOTIDE SEQUENCE [LARGE SCALE GENOMIC DNA]</scope>
    <source>
        <strain>Denwood</strain>
        <strain evidence="2">Zambia</strain>
    </source>
</reference>
<name>A0A183PZE7_9TREM</name>
<proteinExistence type="predicted"/>
<sequence>MECSSSSLSKARLTNSPVFSRSRYTIDKEYNGVSKNSAVDRAHFPLRLI</sequence>
<organism evidence="1 2">
    <name type="scientific">Schistosoma mattheei</name>
    <dbReference type="NCBI Taxonomy" id="31246"/>
    <lineage>
        <taxon>Eukaryota</taxon>
        <taxon>Metazoa</taxon>
        <taxon>Spiralia</taxon>
        <taxon>Lophotrochozoa</taxon>
        <taxon>Platyhelminthes</taxon>
        <taxon>Trematoda</taxon>
        <taxon>Digenea</taxon>
        <taxon>Strigeidida</taxon>
        <taxon>Schistosomatoidea</taxon>
        <taxon>Schistosomatidae</taxon>
        <taxon>Schistosoma</taxon>
    </lineage>
</organism>
<accession>A0A183PZE7</accession>
<dbReference type="EMBL" id="UZAL01042900">
    <property type="protein sequence ID" value="VDP80596.1"/>
    <property type="molecule type" value="Genomic_DNA"/>
</dbReference>
<dbReference type="AlphaFoldDB" id="A0A183PZE7"/>